<organism evidence="5 6">
    <name type="scientific">Aspergillus uvarum CBS 121591</name>
    <dbReference type="NCBI Taxonomy" id="1448315"/>
    <lineage>
        <taxon>Eukaryota</taxon>
        <taxon>Fungi</taxon>
        <taxon>Dikarya</taxon>
        <taxon>Ascomycota</taxon>
        <taxon>Pezizomycotina</taxon>
        <taxon>Eurotiomycetes</taxon>
        <taxon>Eurotiomycetidae</taxon>
        <taxon>Eurotiales</taxon>
        <taxon>Aspergillaceae</taxon>
        <taxon>Aspergillus</taxon>
        <taxon>Aspergillus subgen. Circumdati</taxon>
    </lineage>
</organism>
<accession>A0A319CL07</accession>
<feature type="coiled-coil region" evidence="1">
    <location>
        <begin position="61"/>
        <end position="88"/>
    </location>
</feature>
<dbReference type="VEuPathDB" id="FungiDB:BO82DRAFT_371671"/>
<dbReference type="InterPro" id="IPR029069">
    <property type="entry name" value="HotDog_dom_sf"/>
</dbReference>
<dbReference type="Pfam" id="PF20789">
    <property type="entry name" value="4HBT_3C"/>
    <property type="match status" value="1"/>
</dbReference>
<feature type="region of interest" description="Disordered" evidence="2">
    <location>
        <begin position="1"/>
        <end position="44"/>
    </location>
</feature>
<dbReference type="PANTHER" id="PTHR40618">
    <property type="entry name" value="B-ZIP TRANSCRIPTION FACTOR (EUROFUNG)-RELATED"/>
    <property type="match status" value="1"/>
</dbReference>
<feature type="domain" description="Acyl-CoA thioesterase-like C-terminal" evidence="4">
    <location>
        <begin position="551"/>
        <end position="684"/>
    </location>
</feature>
<dbReference type="InterPro" id="IPR049449">
    <property type="entry name" value="TesB_ACOT8-like_N"/>
</dbReference>
<evidence type="ECO:0000256" key="2">
    <source>
        <dbReference type="SAM" id="MobiDB-lite"/>
    </source>
</evidence>
<evidence type="ECO:0000259" key="3">
    <source>
        <dbReference type="Pfam" id="PF13622"/>
    </source>
</evidence>
<dbReference type="AlphaFoldDB" id="A0A319CL07"/>
<feature type="compositionally biased region" description="Polar residues" evidence="2">
    <location>
        <begin position="1"/>
        <end position="15"/>
    </location>
</feature>
<dbReference type="GeneID" id="37140022"/>
<dbReference type="InterPro" id="IPR042171">
    <property type="entry name" value="Acyl-CoA_hotdog"/>
</dbReference>
<feature type="compositionally biased region" description="Basic residues" evidence="2">
    <location>
        <begin position="17"/>
        <end position="27"/>
    </location>
</feature>
<dbReference type="Pfam" id="PF13622">
    <property type="entry name" value="4HBT_3"/>
    <property type="match status" value="1"/>
</dbReference>
<dbReference type="CDD" id="cd03444">
    <property type="entry name" value="Thioesterase_II_repeat1"/>
    <property type="match status" value="1"/>
</dbReference>
<feature type="domain" description="Acyl-CoA thioesterase-like N-terminal HotDog" evidence="3">
    <location>
        <begin position="431"/>
        <end position="518"/>
    </location>
</feature>
<dbReference type="Proteomes" id="UP000248340">
    <property type="component" value="Unassembled WGS sequence"/>
</dbReference>
<dbReference type="SUPFAM" id="SSF54637">
    <property type="entry name" value="Thioesterase/thiol ester dehydrase-isomerase"/>
    <property type="match status" value="2"/>
</dbReference>
<evidence type="ECO:0000259" key="4">
    <source>
        <dbReference type="Pfam" id="PF20789"/>
    </source>
</evidence>
<sequence>MPDASQEQPNASSPIKTRLRSAKRVGRPRIETGDPATLSEDRRTQVRRAQKTYRLKKEAVFRQTLARVSDLEEKLRTLSDQVASTCEAATEARLQLSHPDIYARLTQIRGVLTEQDVSPGLACQTDPTLVGATPESDVSSAAPCQMLGYNFDQSERSREIQQVPPDPPWRRQHSLPRPISIRGHTYSFQEGRFARRLQRYCLEHAFNLFIDPRSNPQHVYRVFRLVPCIQDKAKMQPRFEQLLRGGADSPLEVPALPFYGVGGAGTHYPDKDELGTPIHPKNMRMPRRVLGILPSSGSGDESTPVGHRARLLEIYGLGGQWFDSRDVEGYLKQHGVDLQRSSLFPTVRIAKESSRRMRSDYGSYALDVEKFLWRLAHGFVILGRAPGFRMVDVNAAFHALSPKQRIMATLQDQIAVKPLGPDRFISLLSPTRMGDLADWVYGGNLLAIAISAAYATTNPGHHLYSLTGHFVRPASPSLKLICQVERIRDTRIFQTRHLRVFQEGPTGDQLCLLATADYHIDETQEMVNYSARQHCAPVATAAAATSKIQESGLYKYINRFMEVETLPANDRKAQGDITGIISAERFRLQTPLGSESAQLAALAFYMDRGLAYIPANHAGRSLLDASACATLEFALRVMTHRVDVGKWLVSEQQTCAAGGARAVSEGRVFDDGGRLVAVMTQTTILRPKSGERAKV</sequence>
<evidence type="ECO:0000256" key="1">
    <source>
        <dbReference type="SAM" id="Coils"/>
    </source>
</evidence>
<protein>
    <recommendedName>
        <fullName evidence="7">Thioesterase/thiol ester dehydrase-isomerase</fullName>
    </recommendedName>
</protein>
<dbReference type="EMBL" id="KZ821680">
    <property type="protein sequence ID" value="PYH85230.1"/>
    <property type="molecule type" value="Genomic_DNA"/>
</dbReference>
<keyword evidence="6" id="KW-1185">Reference proteome</keyword>
<keyword evidence="1" id="KW-0175">Coiled coil</keyword>
<reference evidence="5 6" key="1">
    <citation type="submission" date="2016-12" db="EMBL/GenBank/DDBJ databases">
        <title>The genomes of Aspergillus section Nigri reveals drivers in fungal speciation.</title>
        <authorList>
            <consortium name="DOE Joint Genome Institute"/>
            <person name="Vesth T.C."/>
            <person name="Nybo J."/>
            <person name="Theobald S."/>
            <person name="Brandl J."/>
            <person name="Frisvad J.C."/>
            <person name="Nielsen K.F."/>
            <person name="Lyhne E.K."/>
            <person name="Kogle M.E."/>
            <person name="Kuo A."/>
            <person name="Riley R."/>
            <person name="Clum A."/>
            <person name="Nolan M."/>
            <person name="Lipzen A."/>
            <person name="Salamov A."/>
            <person name="Henrissat B."/>
            <person name="Wiebenga A."/>
            <person name="De Vries R.P."/>
            <person name="Grigoriev I.V."/>
            <person name="Mortensen U.H."/>
            <person name="Andersen M.R."/>
            <person name="Baker S.E."/>
        </authorList>
    </citation>
    <scope>NUCLEOTIDE SEQUENCE [LARGE SCALE GENOMIC DNA]</scope>
    <source>
        <strain evidence="5 6">CBS 121591</strain>
    </source>
</reference>
<dbReference type="CDD" id="cd03445">
    <property type="entry name" value="Thioesterase_II_repeat2"/>
    <property type="match status" value="1"/>
</dbReference>
<dbReference type="InterPro" id="IPR049450">
    <property type="entry name" value="ACOT8-like_C"/>
</dbReference>
<name>A0A319CL07_9EURO</name>
<dbReference type="RefSeq" id="XP_025495430.1">
    <property type="nucleotide sequence ID" value="XM_025637281.1"/>
</dbReference>
<dbReference type="CDD" id="cd14688">
    <property type="entry name" value="bZIP_YAP"/>
    <property type="match status" value="1"/>
</dbReference>
<dbReference type="STRING" id="1448315.A0A319CL07"/>
<dbReference type="Gene3D" id="1.20.5.170">
    <property type="match status" value="1"/>
</dbReference>
<evidence type="ECO:0000313" key="5">
    <source>
        <dbReference type="EMBL" id="PYH85230.1"/>
    </source>
</evidence>
<evidence type="ECO:0008006" key="7">
    <source>
        <dbReference type="Google" id="ProtNLM"/>
    </source>
</evidence>
<dbReference type="PANTHER" id="PTHR40618:SF1">
    <property type="entry name" value="B-ZIP TRANSCRIPTION FACTOR (EUROFUNG)"/>
    <property type="match status" value="1"/>
</dbReference>
<dbReference type="OrthoDB" id="68328at2759"/>
<proteinExistence type="predicted"/>
<gene>
    <name evidence="5" type="ORF">BO82DRAFT_371671</name>
</gene>
<evidence type="ECO:0000313" key="6">
    <source>
        <dbReference type="Proteomes" id="UP000248340"/>
    </source>
</evidence>
<dbReference type="Gene3D" id="2.40.160.210">
    <property type="entry name" value="Acyl-CoA thioesterase, double hotdog domain"/>
    <property type="match status" value="1"/>
</dbReference>